<dbReference type="STRING" id="1547445.LO80_07925"/>
<organism evidence="2 3">
    <name type="scientific">Candidatus Francisella endociliophora</name>
    <dbReference type="NCBI Taxonomy" id="653937"/>
    <lineage>
        <taxon>Bacteria</taxon>
        <taxon>Pseudomonadati</taxon>
        <taxon>Pseudomonadota</taxon>
        <taxon>Gammaproteobacteria</taxon>
        <taxon>Thiotrichales</taxon>
        <taxon>Francisellaceae</taxon>
        <taxon>Francisella</taxon>
    </lineage>
</organism>
<keyword evidence="3" id="KW-1185">Reference proteome</keyword>
<dbReference type="InterPro" id="IPR050266">
    <property type="entry name" value="AB_hydrolase_sf"/>
</dbReference>
<dbReference type="InterPro" id="IPR029058">
    <property type="entry name" value="AB_hydrolase_fold"/>
</dbReference>
<proteinExistence type="predicted"/>
<reference evidence="2 3" key="1">
    <citation type="submission" date="2014-10" db="EMBL/GenBank/DDBJ databases">
        <title>Whole genome sequence of Francisella endociliophora strain FSC1006, isolated from a laboratory culture of the marine ciliate Euplotes raikovi.</title>
        <authorList>
            <person name="Granberg M."/>
            <person name="Backman S."/>
            <person name="Lundmark E."/>
            <person name="Nilsson E."/>
            <person name="Karlsson E."/>
            <person name="Thelaus J."/>
            <person name="Ohrman C."/>
            <person name="Larkeryd A."/>
            <person name="Stenberg P."/>
        </authorList>
    </citation>
    <scope>NUCLEOTIDE SEQUENCE [LARGE SCALE GENOMIC DNA]</scope>
    <source>
        <strain evidence="2 3">FSC1006</strain>
    </source>
</reference>
<dbReference type="GO" id="GO:0046464">
    <property type="term" value="P:acylglycerol catabolic process"/>
    <property type="evidence" value="ECO:0007669"/>
    <property type="project" value="TreeGrafter"/>
</dbReference>
<protein>
    <recommendedName>
        <fullName evidence="1">AB hydrolase-1 domain-containing protein</fullName>
    </recommendedName>
</protein>
<accession>A0A097EQS4</accession>
<dbReference type="HOGENOM" id="CLU_1132304_0_0_6"/>
<dbReference type="SUPFAM" id="SSF53474">
    <property type="entry name" value="alpha/beta-Hydrolases"/>
    <property type="match status" value="1"/>
</dbReference>
<evidence type="ECO:0000259" key="1">
    <source>
        <dbReference type="Pfam" id="PF00561"/>
    </source>
</evidence>
<dbReference type="PANTHER" id="PTHR43798:SF5">
    <property type="entry name" value="MONOACYLGLYCEROL LIPASE ABHD6"/>
    <property type="match status" value="1"/>
</dbReference>
<dbReference type="AlphaFoldDB" id="A0A097EQS4"/>
<dbReference type="Pfam" id="PF00561">
    <property type="entry name" value="Abhydrolase_1"/>
    <property type="match status" value="1"/>
</dbReference>
<dbReference type="Proteomes" id="UP000029672">
    <property type="component" value="Chromosome"/>
</dbReference>
<dbReference type="InterPro" id="IPR000073">
    <property type="entry name" value="AB_hydrolase_1"/>
</dbReference>
<feature type="domain" description="AB hydrolase-1" evidence="1">
    <location>
        <begin position="47"/>
        <end position="207"/>
    </location>
</feature>
<dbReference type="GO" id="GO:0016020">
    <property type="term" value="C:membrane"/>
    <property type="evidence" value="ECO:0007669"/>
    <property type="project" value="TreeGrafter"/>
</dbReference>
<dbReference type="RefSeq" id="WP_040010239.1">
    <property type="nucleotide sequence ID" value="NZ_CP009574.1"/>
</dbReference>
<dbReference type="OrthoDB" id="7057597at2"/>
<dbReference type="PANTHER" id="PTHR43798">
    <property type="entry name" value="MONOACYLGLYCEROL LIPASE"/>
    <property type="match status" value="1"/>
</dbReference>
<gene>
    <name evidence="2" type="ORF">LO80_07925</name>
</gene>
<evidence type="ECO:0000313" key="2">
    <source>
        <dbReference type="EMBL" id="AIT09901.1"/>
    </source>
</evidence>
<dbReference type="GO" id="GO:0047372">
    <property type="term" value="F:monoacylglycerol lipase activity"/>
    <property type="evidence" value="ECO:0007669"/>
    <property type="project" value="TreeGrafter"/>
</dbReference>
<sequence length="292" mass="33274">MRKLITVLFFLVIASLGYSVNLESKTIDISNDIDIHYLQSTYNETKPNLIMLTGRGTTANFWPKDFIDNLAKSYNLYLLDYRNINTDRQSTKENYSISDMAEDVNTFATKASIYSPSLLGWSMGGAVALEASFEHPEEYSHLILLSPALPKTSTQKIPPAPAFKTTDDIYNYVFSINLYDYSKENLNAEKNRFINSEITKLFPSNEVLAKQITGVTKWRNSDDNLKKFKNIEMPIYIYVSLDDKVERVNEIKDTIAEVKNKKNITAKYFKNAGHAIAWDKSQELANAINKLA</sequence>
<dbReference type="KEGG" id="frf:LO80_07925"/>
<dbReference type="Gene3D" id="3.40.50.1820">
    <property type="entry name" value="alpha/beta hydrolase"/>
    <property type="match status" value="1"/>
</dbReference>
<dbReference type="eggNOG" id="COG0596">
    <property type="taxonomic scope" value="Bacteria"/>
</dbReference>
<dbReference type="EMBL" id="CP009574">
    <property type="protein sequence ID" value="AIT09901.1"/>
    <property type="molecule type" value="Genomic_DNA"/>
</dbReference>
<evidence type="ECO:0000313" key="3">
    <source>
        <dbReference type="Proteomes" id="UP000029672"/>
    </source>
</evidence>
<name>A0A097EQS4_9GAMM</name>